<dbReference type="GO" id="GO:0051537">
    <property type="term" value="F:2 iron, 2 sulfur cluster binding"/>
    <property type="evidence" value="ECO:0007669"/>
    <property type="project" value="UniProtKB-KW"/>
</dbReference>
<dbReference type="PROSITE" id="PS51085">
    <property type="entry name" value="2FE2S_FER_2"/>
    <property type="match status" value="1"/>
</dbReference>
<dbReference type="Pfam" id="PF00111">
    <property type="entry name" value="Fer2"/>
    <property type="match status" value="1"/>
</dbReference>
<dbReference type="Gene3D" id="3.40.50.80">
    <property type="entry name" value="Nucleotide-binding domain of ferredoxin-NADP reductase (FNR) module"/>
    <property type="match status" value="1"/>
</dbReference>
<dbReference type="InterPro" id="IPR012675">
    <property type="entry name" value="Beta-grasp_dom_sf"/>
</dbReference>
<dbReference type="InterPro" id="IPR050415">
    <property type="entry name" value="MRET"/>
</dbReference>
<keyword evidence="15" id="KW-1185">Reference proteome</keyword>
<dbReference type="Gene3D" id="2.40.30.10">
    <property type="entry name" value="Translation factors"/>
    <property type="match status" value="1"/>
</dbReference>
<dbReference type="SUPFAM" id="SSF54292">
    <property type="entry name" value="2Fe-2S ferredoxin-like"/>
    <property type="match status" value="1"/>
</dbReference>
<dbReference type="InterPro" id="IPR054582">
    <property type="entry name" value="DmmA-like_N"/>
</dbReference>
<evidence type="ECO:0000313" key="15">
    <source>
        <dbReference type="Proteomes" id="UP000270616"/>
    </source>
</evidence>
<dbReference type="SUPFAM" id="SSF52343">
    <property type="entry name" value="Ferredoxin reductase-like, C-terminal NADP-linked domain"/>
    <property type="match status" value="1"/>
</dbReference>
<comment type="caution">
    <text evidence="14">The sequence shown here is derived from an EMBL/GenBank/DDBJ whole genome shotgun (WGS) entry which is preliminary data.</text>
</comment>
<proteinExistence type="predicted"/>
<dbReference type="OrthoDB" id="502624at2"/>
<feature type="domain" description="2Fe-2S ferredoxin-type" evidence="12">
    <location>
        <begin position="232"/>
        <end position="335"/>
    </location>
</feature>
<dbReference type="CDD" id="cd00207">
    <property type="entry name" value="fer2"/>
    <property type="match status" value="1"/>
</dbReference>
<dbReference type="Gene3D" id="3.10.20.30">
    <property type="match status" value="1"/>
</dbReference>
<dbReference type="Proteomes" id="UP000270616">
    <property type="component" value="Unassembled WGS sequence"/>
</dbReference>
<keyword evidence="11" id="KW-1133">Transmembrane helix</keyword>
<accession>A0A3N3ZSY2</accession>
<dbReference type="InterPro" id="IPR017927">
    <property type="entry name" value="FAD-bd_FR_type"/>
</dbReference>
<dbReference type="InterPro" id="IPR039261">
    <property type="entry name" value="FNR_nucleotide-bd"/>
</dbReference>
<organism evidence="14 15">
    <name type="scientific">Kocuria soli</name>
    <dbReference type="NCBI Taxonomy" id="2485125"/>
    <lineage>
        <taxon>Bacteria</taxon>
        <taxon>Bacillati</taxon>
        <taxon>Actinomycetota</taxon>
        <taxon>Actinomycetes</taxon>
        <taxon>Micrococcales</taxon>
        <taxon>Micrococcaceae</taxon>
        <taxon>Kocuria</taxon>
    </lineage>
</organism>
<keyword evidence="6" id="KW-0479">Metal-binding</keyword>
<dbReference type="InterPro" id="IPR017938">
    <property type="entry name" value="Riboflavin_synthase-like_b-brl"/>
</dbReference>
<dbReference type="PANTHER" id="PTHR47354">
    <property type="entry name" value="NADH OXIDOREDUCTASE HCR"/>
    <property type="match status" value="1"/>
</dbReference>
<dbReference type="InterPro" id="IPR036010">
    <property type="entry name" value="2Fe-2S_ferredoxin-like_sf"/>
</dbReference>
<dbReference type="SUPFAM" id="SSF63380">
    <property type="entry name" value="Riboflavin synthase domain-like"/>
    <property type="match status" value="1"/>
</dbReference>
<dbReference type="EMBL" id="RKMF01000005">
    <property type="protein sequence ID" value="ROZ63791.1"/>
    <property type="molecule type" value="Genomic_DNA"/>
</dbReference>
<dbReference type="GO" id="GO:0046872">
    <property type="term" value="F:metal ion binding"/>
    <property type="evidence" value="ECO:0007669"/>
    <property type="project" value="UniProtKB-KW"/>
</dbReference>
<keyword evidence="3" id="KW-0285">Flavoprotein</keyword>
<dbReference type="GO" id="GO:0016491">
    <property type="term" value="F:oxidoreductase activity"/>
    <property type="evidence" value="ECO:0007669"/>
    <property type="project" value="UniProtKB-KW"/>
</dbReference>
<evidence type="ECO:0000259" key="12">
    <source>
        <dbReference type="PROSITE" id="PS51085"/>
    </source>
</evidence>
<dbReference type="PRINTS" id="PR00409">
    <property type="entry name" value="PHDIOXRDTASE"/>
</dbReference>
<dbReference type="Pfam" id="PF00970">
    <property type="entry name" value="FAD_binding_6"/>
    <property type="match status" value="1"/>
</dbReference>
<evidence type="ECO:0000256" key="8">
    <source>
        <dbReference type="ARBA" id="ARBA00023004"/>
    </source>
</evidence>
<keyword evidence="8" id="KW-0408">Iron</keyword>
<feature type="domain" description="FAD-binding FR-type" evidence="13">
    <location>
        <begin position="7"/>
        <end position="108"/>
    </location>
</feature>
<evidence type="ECO:0000256" key="11">
    <source>
        <dbReference type="SAM" id="Phobius"/>
    </source>
</evidence>
<evidence type="ECO:0000256" key="7">
    <source>
        <dbReference type="ARBA" id="ARBA00023002"/>
    </source>
</evidence>
<dbReference type="CDD" id="cd06185">
    <property type="entry name" value="PDR_like"/>
    <property type="match status" value="1"/>
</dbReference>
<evidence type="ECO:0000256" key="5">
    <source>
        <dbReference type="ARBA" id="ARBA00022714"/>
    </source>
</evidence>
<evidence type="ECO:0000313" key="14">
    <source>
        <dbReference type="EMBL" id="ROZ63791.1"/>
    </source>
</evidence>
<evidence type="ECO:0000259" key="13">
    <source>
        <dbReference type="PROSITE" id="PS51384"/>
    </source>
</evidence>
<dbReference type="PROSITE" id="PS00197">
    <property type="entry name" value="2FE2S_FER_1"/>
    <property type="match status" value="1"/>
</dbReference>
<evidence type="ECO:0000256" key="9">
    <source>
        <dbReference type="ARBA" id="ARBA00023014"/>
    </source>
</evidence>
<reference evidence="14 15" key="1">
    <citation type="submission" date="2018-10" db="EMBL/GenBank/DDBJ databases">
        <title>Kocuria sp. M5W7-7, whole genome shotgun sequence.</title>
        <authorList>
            <person name="Tuo L."/>
        </authorList>
    </citation>
    <scope>NUCLEOTIDE SEQUENCE [LARGE SCALE GENOMIC DNA]</scope>
    <source>
        <strain evidence="14 15">M5W7-7</strain>
    </source>
</reference>
<feature type="transmembrane region" description="Helical" evidence="11">
    <location>
        <begin position="114"/>
        <end position="133"/>
    </location>
</feature>
<evidence type="ECO:0000256" key="10">
    <source>
        <dbReference type="SAM" id="MobiDB-lite"/>
    </source>
</evidence>
<dbReference type="RefSeq" id="WP_123824786.1">
    <property type="nucleotide sequence ID" value="NZ_RKMF01000005.1"/>
</dbReference>
<keyword evidence="4" id="KW-0288">FMN</keyword>
<keyword evidence="9" id="KW-0411">Iron-sulfur</keyword>
<evidence type="ECO:0000256" key="1">
    <source>
        <dbReference type="ARBA" id="ARBA00001917"/>
    </source>
</evidence>
<keyword evidence="11" id="KW-0472">Membrane</keyword>
<dbReference type="AlphaFoldDB" id="A0A3N3ZSY2"/>
<gene>
    <name evidence="14" type="ORF">EDL96_05455</name>
</gene>
<dbReference type="InterPro" id="IPR001041">
    <property type="entry name" value="2Fe-2S_ferredoxin-type"/>
</dbReference>
<evidence type="ECO:0000256" key="2">
    <source>
        <dbReference type="ARBA" id="ARBA00001974"/>
    </source>
</evidence>
<sequence length="349" mass="38636">MAESRNRRWQRATVAEAVDVADRIMRIVLAPEHPRKVRAGEHIDLELELNGRTEMRSYSLVEANDDGSRLAITVFHTPHSRGGSEYMHTLGVGDVLRITEPLQDFPLRVGAPQYVLLAGGIGITAILGMARVLKAVRADYRVIYVGRSRSAMAYLDQVREEHGDRARIHVDDEGTSLDAASVVAELAPGTELYMCGPIRLMDAVRRAWIERDLEISDLRFETFGSSGWFDPEEFEVEIPRLGVNTTVGRDESLLEALERAGVEMMFDCRKGECGLCQVTVQEIRGEVDHRDVFFSEAQKSVRPAAKLCSCVSRVATEQTDDAAAASGTISSSSPVETTHPVPRLRIDVS</sequence>
<feature type="compositionally biased region" description="Low complexity" evidence="10">
    <location>
        <begin position="322"/>
        <end position="333"/>
    </location>
</feature>
<dbReference type="PROSITE" id="PS51384">
    <property type="entry name" value="FAD_FR"/>
    <property type="match status" value="1"/>
</dbReference>
<name>A0A3N3ZSY2_9MICC</name>
<dbReference type="Pfam" id="PF22290">
    <property type="entry name" value="DmmA-like_N"/>
    <property type="match status" value="1"/>
</dbReference>
<keyword evidence="11" id="KW-0812">Transmembrane</keyword>
<comment type="cofactor">
    <cofactor evidence="1">
        <name>FMN</name>
        <dbReference type="ChEBI" id="CHEBI:58210"/>
    </cofactor>
</comment>
<keyword evidence="5" id="KW-0001">2Fe-2S</keyword>
<dbReference type="PANTHER" id="PTHR47354:SF2">
    <property type="entry name" value="BLR2392 PROTEIN"/>
    <property type="match status" value="1"/>
</dbReference>
<evidence type="ECO:0000256" key="3">
    <source>
        <dbReference type="ARBA" id="ARBA00022630"/>
    </source>
</evidence>
<feature type="region of interest" description="Disordered" evidence="10">
    <location>
        <begin position="321"/>
        <end position="349"/>
    </location>
</feature>
<protein>
    <submittedName>
        <fullName evidence="14">Oxidoreductase</fullName>
    </submittedName>
</protein>
<dbReference type="InterPro" id="IPR008333">
    <property type="entry name" value="Cbr1-like_FAD-bd_dom"/>
</dbReference>
<comment type="cofactor">
    <cofactor evidence="2">
        <name>FAD</name>
        <dbReference type="ChEBI" id="CHEBI:57692"/>
    </cofactor>
</comment>
<dbReference type="InterPro" id="IPR006058">
    <property type="entry name" value="2Fe2S_fd_BS"/>
</dbReference>
<evidence type="ECO:0000256" key="4">
    <source>
        <dbReference type="ARBA" id="ARBA00022643"/>
    </source>
</evidence>
<evidence type="ECO:0000256" key="6">
    <source>
        <dbReference type="ARBA" id="ARBA00022723"/>
    </source>
</evidence>
<keyword evidence="7" id="KW-0560">Oxidoreductase</keyword>